<evidence type="ECO:0000256" key="5">
    <source>
        <dbReference type="ARBA" id="ARBA00022989"/>
    </source>
</evidence>
<evidence type="ECO:0000256" key="7">
    <source>
        <dbReference type="RuleBase" id="RU363032"/>
    </source>
</evidence>
<dbReference type="OrthoDB" id="9803623at2"/>
<evidence type="ECO:0000256" key="3">
    <source>
        <dbReference type="ARBA" id="ARBA00022475"/>
    </source>
</evidence>
<dbReference type="InterPro" id="IPR035906">
    <property type="entry name" value="MetI-like_sf"/>
</dbReference>
<feature type="transmembrane region" description="Helical" evidence="7">
    <location>
        <begin position="107"/>
        <end position="130"/>
    </location>
</feature>
<keyword evidence="5 7" id="KW-1133">Transmembrane helix</keyword>
<keyword evidence="6 7" id="KW-0472">Membrane</keyword>
<reference evidence="9 10" key="1">
    <citation type="submission" date="2019-03" db="EMBL/GenBank/DDBJ databases">
        <title>Genomic Encyclopedia of Type Strains, Phase IV (KMG-IV): sequencing the most valuable type-strain genomes for metagenomic binning, comparative biology and taxonomic classification.</title>
        <authorList>
            <person name="Goeker M."/>
        </authorList>
    </citation>
    <scope>NUCLEOTIDE SEQUENCE [LARGE SCALE GENOMIC DNA]</scope>
    <source>
        <strain evidence="9 10">DSM 1709</strain>
    </source>
</reference>
<keyword evidence="3" id="KW-1003">Cell membrane</keyword>
<dbReference type="GO" id="GO:0005886">
    <property type="term" value="C:plasma membrane"/>
    <property type="evidence" value="ECO:0007669"/>
    <property type="project" value="UniProtKB-SubCell"/>
</dbReference>
<evidence type="ECO:0000256" key="2">
    <source>
        <dbReference type="ARBA" id="ARBA00022448"/>
    </source>
</evidence>
<feature type="transmembrane region" description="Helical" evidence="7">
    <location>
        <begin position="239"/>
        <end position="261"/>
    </location>
</feature>
<sequence length="312" mass="32720">MKAWQHTLLQRALQALLVGLVVGTITFFAMRALPGDAAFRIAAARYGYDLVDAAAAASVRAELGLDTHWLPALGAWLADLARGELGRSLVSGEPVWHELAHEFGHTLALSATTLVLVLLLGTPLGVAAALRPGGWLDRGTLAAAVALRALPPFLLGLLLIVLFSVQMAALPAAGDGNGAQLVLPAVTLALPLAAMLARVLRESLRGVTASAYWAFALGKGLPPRVVLWRHGLRNAAVPVLAWFGMQAVVLVEGVVIVETVFARPGVGHAMVHAVFGRDVPVIQGAALVLGLAFVLFNTAVDLACLALDPRRR</sequence>
<comment type="similarity">
    <text evidence="7">Belongs to the binding-protein-dependent transport system permease family.</text>
</comment>
<organism evidence="9 10">
    <name type="scientific">Rubrivivax gelatinosus</name>
    <name type="common">Rhodocyclus gelatinosus</name>
    <name type="synonym">Rhodopseudomonas gelatinosa</name>
    <dbReference type="NCBI Taxonomy" id="28068"/>
    <lineage>
        <taxon>Bacteria</taxon>
        <taxon>Pseudomonadati</taxon>
        <taxon>Pseudomonadota</taxon>
        <taxon>Betaproteobacteria</taxon>
        <taxon>Burkholderiales</taxon>
        <taxon>Sphaerotilaceae</taxon>
        <taxon>Rubrivivax</taxon>
    </lineage>
</organism>
<dbReference type="PANTHER" id="PTHR43163">
    <property type="entry name" value="DIPEPTIDE TRANSPORT SYSTEM PERMEASE PROTEIN DPPB-RELATED"/>
    <property type="match status" value="1"/>
</dbReference>
<dbReference type="PANTHER" id="PTHR43163:SF6">
    <property type="entry name" value="DIPEPTIDE TRANSPORT SYSTEM PERMEASE PROTEIN DPPB-RELATED"/>
    <property type="match status" value="1"/>
</dbReference>
<feature type="domain" description="ABC transmembrane type-1" evidence="8">
    <location>
        <begin position="103"/>
        <end position="300"/>
    </location>
</feature>
<feature type="transmembrane region" description="Helical" evidence="7">
    <location>
        <begin position="281"/>
        <end position="307"/>
    </location>
</feature>
<dbReference type="Pfam" id="PF00528">
    <property type="entry name" value="BPD_transp_1"/>
    <property type="match status" value="1"/>
</dbReference>
<evidence type="ECO:0000256" key="4">
    <source>
        <dbReference type="ARBA" id="ARBA00022692"/>
    </source>
</evidence>
<evidence type="ECO:0000259" key="8">
    <source>
        <dbReference type="PROSITE" id="PS50928"/>
    </source>
</evidence>
<dbReference type="GO" id="GO:0071916">
    <property type="term" value="F:dipeptide transmembrane transporter activity"/>
    <property type="evidence" value="ECO:0007669"/>
    <property type="project" value="TreeGrafter"/>
</dbReference>
<proteinExistence type="inferred from homology"/>
<dbReference type="Proteomes" id="UP000295106">
    <property type="component" value="Unassembled WGS sequence"/>
</dbReference>
<feature type="transmembrane region" description="Helical" evidence="7">
    <location>
        <begin position="12"/>
        <end position="30"/>
    </location>
</feature>
<dbReference type="PROSITE" id="PS50928">
    <property type="entry name" value="ABC_TM1"/>
    <property type="match status" value="1"/>
</dbReference>
<feature type="transmembrane region" description="Helical" evidence="7">
    <location>
        <begin position="142"/>
        <end position="169"/>
    </location>
</feature>
<dbReference type="RefSeq" id="WP_132648735.1">
    <property type="nucleotide sequence ID" value="NZ_CP181386.1"/>
</dbReference>
<evidence type="ECO:0000313" key="9">
    <source>
        <dbReference type="EMBL" id="TCP00689.1"/>
    </source>
</evidence>
<feature type="transmembrane region" description="Helical" evidence="7">
    <location>
        <begin position="181"/>
        <end position="200"/>
    </location>
</feature>
<dbReference type="InterPro" id="IPR000515">
    <property type="entry name" value="MetI-like"/>
</dbReference>
<protein>
    <submittedName>
        <fullName evidence="9">Peptide/nickel transport system permease protein</fullName>
    </submittedName>
</protein>
<evidence type="ECO:0000256" key="1">
    <source>
        <dbReference type="ARBA" id="ARBA00004651"/>
    </source>
</evidence>
<dbReference type="AlphaFoldDB" id="A0A4R2M0Z5"/>
<dbReference type="SUPFAM" id="SSF161098">
    <property type="entry name" value="MetI-like"/>
    <property type="match status" value="1"/>
</dbReference>
<keyword evidence="2 7" id="KW-0813">Transport</keyword>
<comment type="subcellular location">
    <subcellularLocation>
        <location evidence="1 7">Cell membrane</location>
        <topology evidence="1 7">Multi-pass membrane protein</topology>
    </subcellularLocation>
</comment>
<dbReference type="GeneID" id="99683274"/>
<dbReference type="Gene3D" id="1.10.3720.10">
    <property type="entry name" value="MetI-like"/>
    <property type="match status" value="1"/>
</dbReference>
<gene>
    <name evidence="9" type="ORF">EV684_112127</name>
</gene>
<comment type="caution">
    <text evidence="9">The sequence shown here is derived from an EMBL/GenBank/DDBJ whole genome shotgun (WGS) entry which is preliminary data.</text>
</comment>
<name>A0A4R2M0Z5_RUBGE</name>
<keyword evidence="4 7" id="KW-0812">Transmembrane</keyword>
<evidence type="ECO:0000313" key="10">
    <source>
        <dbReference type="Proteomes" id="UP000295106"/>
    </source>
</evidence>
<accession>A0A4R2M0Z5</accession>
<evidence type="ECO:0000256" key="6">
    <source>
        <dbReference type="ARBA" id="ARBA00023136"/>
    </source>
</evidence>
<dbReference type="EMBL" id="SLXD01000012">
    <property type="protein sequence ID" value="TCP00689.1"/>
    <property type="molecule type" value="Genomic_DNA"/>
</dbReference>